<dbReference type="Gene3D" id="1.10.357.10">
    <property type="entry name" value="Tetracycline Repressor, domain 2"/>
    <property type="match status" value="1"/>
</dbReference>
<accession>A0A449GP27</accession>
<reference evidence="4" key="1">
    <citation type="submission" date="2019-02" db="EMBL/GenBank/DDBJ databases">
        <authorList>
            <consortium name="Pathogen Informatics"/>
        </authorList>
    </citation>
    <scope>NUCLEOTIDE SEQUENCE</scope>
    <source>
        <strain evidence="4">3012STDY6733949</strain>
    </source>
</reference>
<protein>
    <submittedName>
        <fullName evidence="4">Potential acrAB operon repressor</fullName>
    </submittedName>
</protein>
<evidence type="ECO:0000313" key="4">
    <source>
        <dbReference type="EMBL" id="VFA87482.1"/>
    </source>
</evidence>
<dbReference type="PRINTS" id="PR00455">
    <property type="entry name" value="HTHTETR"/>
</dbReference>
<dbReference type="PROSITE" id="PS50977">
    <property type="entry name" value="HTH_TETR_2"/>
    <property type="match status" value="1"/>
</dbReference>
<evidence type="ECO:0000256" key="1">
    <source>
        <dbReference type="ARBA" id="ARBA00023125"/>
    </source>
</evidence>
<dbReference type="PANTHER" id="PTHR30055">
    <property type="entry name" value="HTH-TYPE TRANSCRIPTIONAL REGULATOR RUTR"/>
    <property type="match status" value="1"/>
</dbReference>
<proteinExistence type="predicted"/>
<dbReference type="GO" id="GO:0000976">
    <property type="term" value="F:transcription cis-regulatory region binding"/>
    <property type="evidence" value="ECO:0007669"/>
    <property type="project" value="TreeGrafter"/>
</dbReference>
<name>A0A449GP27_NOCFR</name>
<feature type="DNA-binding region" description="H-T-H motif" evidence="2">
    <location>
        <begin position="68"/>
        <end position="87"/>
    </location>
</feature>
<dbReference type="InterPro" id="IPR001647">
    <property type="entry name" value="HTH_TetR"/>
</dbReference>
<dbReference type="InterPro" id="IPR050109">
    <property type="entry name" value="HTH-type_TetR-like_transc_reg"/>
</dbReference>
<dbReference type="Pfam" id="PF00440">
    <property type="entry name" value="TetR_N"/>
    <property type="match status" value="1"/>
</dbReference>
<organism evidence="4">
    <name type="scientific">Nocardia farcinica</name>
    <dbReference type="NCBI Taxonomy" id="37329"/>
    <lineage>
        <taxon>Bacteria</taxon>
        <taxon>Bacillati</taxon>
        <taxon>Actinomycetota</taxon>
        <taxon>Actinomycetes</taxon>
        <taxon>Mycobacteriales</taxon>
        <taxon>Nocardiaceae</taxon>
        <taxon>Nocardia</taxon>
    </lineage>
</organism>
<keyword evidence="1 2" id="KW-0238">DNA-binding</keyword>
<dbReference type="InterPro" id="IPR009057">
    <property type="entry name" value="Homeodomain-like_sf"/>
</dbReference>
<evidence type="ECO:0000259" key="3">
    <source>
        <dbReference type="PROSITE" id="PS50977"/>
    </source>
</evidence>
<dbReference type="GO" id="GO:0003700">
    <property type="term" value="F:DNA-binding transcription factor activity"/>
    <property type="evidence" value="ECO:0007669"/>
    <property type="project" value="TreeGrafter"/>
</dbReference>
<feature type="domain" description="HTH tetR-type" evidence="3">
    <location>
        <begin position="45"/>
        <end position="105"/>
    </location>
</feature>
<dbReference type="AlphaFoldDB" id="A0A449GP27"/>
<gene>
    <name evidence="4" type="primary">acrR_6</name>
    <name evidence="4" type="ORF">NCTC1935_05363</name>
</gene>
<dbReference type="PANTHER" id="PTHR30055:SF226">
    <property type="entry name" value="HTH-TYPE TRANSCRIPTIONAL REGULATOR PKSA"/>
    <property type="match status" value="1"/>
</dbReference>
<dbReference type="EMBL" id="CAACYE010000005">
    <property type="protein sequence ID" value="VFA87482.1"/>
    <property type="molecule type" value="Genomic_DNA"/>
</dbReference>
<dbReference type="SUPFAM" id="SSF46689">
    <property type="entry name" value="Homeodomain-like"/>
    <property type="match status" value="1"/>
</dbReference>
<evidence type="ECO:0000256" key="2">
    <source>
        <dbReference type="PROSITE-ProRule" id="PRU00335"/>
    </source>
</evidence>
<sequence>MKPSAPNSSAEPDRSFAPAFARSSSRYGWGVSEESGRARVGVDPARFRLTVVDQALRLFADKGYEATTVDEIAEAAGISRRTFFRQFRSKEDVIFADHEAQLAAASAFLEAAQGDPWDAVCEAVVQVFERFTQWRDIAARRYRVVRRVPALREREIVTVFRYERLFTDYLRDRLPESPDLARVQFTAAVTATHNYLLRRMVRGESDAGAADLRVELAAIPRGTERPAASDEMVVAVFPRDLPPRRVADLLTRRLGSL</sequence>